<dbReference type="RefSeq" id="WP_098685655.1">
    <property type="nucleotide sequence ID" value="NZ_NVDU01000003.1"/>
</dbReference>
<gene>
    <name evidence="1" type="ORF">COK99_02125</name>
</gene>
<dbReference type="Proteomes" id="UP000223366">
    <property type="component" value="Unassembled WGS sequence"/>
</dbReference>
<evidence type="ECO:0008006" key="3">
    <source>
        <dbReference type="Google" id="ProtNLM"/>
    </source>
</evidence>
<dbReference type="EMBL" id="NVDU01000003">
    <property type="protein sequence ID" value="PFV35839.1"/>
    <property type="molecule type" value="Genomic_DNA"/>
</dbReference>
<accession>A0A9X7GG27</accession>
<sequence length="973" mass="107959">MSTFEQYENLPGVKVSYEDGNLYTGKQAEDARTQALLIMGTAIDGPVGEPVSVNQIGGPKVAEKMFGGLLERRVIIENGVEKTARVPHQGTLIRAMWEAIRAGNEDIRLLRISGKTAMSEILAKDANSEVTEPLSDLLGSNLIPGNVAFTKRLNIEKDHRLVKIEKVEEFEGSDTSGEPVKIFPESTGYQNVDITPGSETIYFAKDKFRPKNTIKVTFKAKKRNYSEVTRNMDGKTDPSTLGLLTQSPTMTNYFSSEVGNWSDDPVHQVNIYTKDTLGAVNAIPMVNASGERLWRIGKGDPNVKNELTDMITAEEYKQGGIRFTEAYQQEVAKGTYPALTAALTVSADYFYYNDLEIQKSEEYVIPGSEKETLLKYTPVTDSLEVYYELNGKRVSLKATEHYTVIYPDGKDRIKVMIKSGVGPVGAKLFAHYKTGEGATQGAKITVLGKNGGKVYGGIQDYRDFESLYGVKFTVEYEVNDNGTLDMDNRVVRFIKPSDKKLTSNDTEIRFRTKEMRGIRTIREFANYVNSLPQNNIVRLEVPVNTGDVAVTGLMVTDYTVSPIDGRYDYRPINLGEKYSDEELKYTLFVDDDKAENDESRFPWLGGNGFYNTASLLEMKELYDVLGGRYELVPGTLDEYDLVEQGIYSKLENYSVDLIWLCDAFANTAIGAVSDDGSVHVDNTRNFATQLAQHCAMVSAKTFETISVIGVAAAPEIGLREIQQYIDLLTKGISVDEESAQYWISRGINPNYQNIHNMYNLATNEQIFNDEGEPIDIGRYTNVVFGPETGLANEKLGPYIASGSGIYSALISQLRPEVSTTNKPIAVSGLRYNLSEAQHNQLAGGHYVTFENKVSINGNRSIVVKDGVTAAGVMSDYQRLSTVRITHTTVQLIRKLADKFIGLPNGIAQRNSLATEIQAGLDKLKDLGVLTNFKFSIYTSAKDRVLGNAYIQLELVPAYETRKIYTSVALRASL</sequence>
<name>A0A9X7GG27_BACTU</name>
<reference evidence="1 2" key="1">
    <citation type="submission" date="2017-09" db="EMBL/GenBank/DDBJ databases">
        <title>Large-scale bioinformatics analysis of Bacillus genomes uncovers conserved roles of natural products in bacterial physiology.</title>
        <authorList>
            <consortium name="Agbiome Team Llc"/>
            <person name="Bleich R.M."/>
            <person name="Grubbs K.J."/>
            <person name="Santa Maria K.C."/>
            <person name="Allen S.E."/>
            <person name="Farag S."/>
            <person name="Shank E.A."/>
            <person name="Bowers A."/>
        </authorList>
    </citation>
    <scope>NUCLEOTIDE SEQUENCE [LARGE SCALE GENOMIC DNA]</scope>
    <source>
        <strain evidence="1 2">AFS060060</strain>
    </source>
</reference>
<protein>
    <recommendedName>
        <fullName evidence="3">Tail sheath protein</fullName>
    </recommendedName>
</protein>
<evidence type="ECO:0000313" key="2">
    <source>
        <dbReference type="Proteomes" id="UP000223366"/>
    </source>
</evidence>
<dbReference type="AlphaFoldDB" id="A0A9X7GG27"/>
<evidence type="ECO:0000313" key="1">
    <source>
        <dbReference type="EMBL" id="PFV35839.1"/>
    </source>
</evidence>
<comment type="caution">
    <text evidence="1">The sequence shown here is derived from an EMBL/GenBank/DDBJ whole genome shotgun (WGS) entry which is preliminary data.</text>
</comment>
<organism evidence="1 2">
    <name type="scientific">Bacillus thuringiensis</name>
    <dbReference type="NCBI Taxonomy" id="1428"/>
    <lineage>
        <taxon>Bacteria</taxon>
        <taxon>Bacillati</taxon>
        <taxon>Bacillota</taxon>
        <taxon>Bacilli</taxon>
        <taxon>Bacillales</taxon>
        <taxon>Bacillaceae</taxon>
        <taxon>Bacillus</taxon>
        <taxon>Bacillus cereus group</taxon>
    </lineage>
</organism>
<proteinExistence type="predicted"/>